<dbReference type="Gene3D" id="4.10.60.10">
    <property type="entry name" value="Zinc finger, CCHC-type"/>
    <property type="match status" value="1"/>
</dbReference>
<dbReference type="InterPro" id="IPR036875">
    <property type="entry name" value="Znf_CCHC_sf"/>
</dbReference>
<sequence>MPLCLPRLGGRPRLGPAAPEDSALGWQHVRSRKEKRNPQPPVLGDPRQGRQGRRAPPSDPMALKQHLAFKARLRGKCFRCLSKRHRLADCREPLRCIRCKGIGHFARTCSASLPQPPPPPARKPSEPSALPPPAGIFRLLLRRPGWLCPPFCGTLFGPTREELDELHGLTHDEQEAQGGGGVCLQ</sequence>
<protein>
    <recommendedName>
        <fullName evidence="2">CCHC-type domain-containing protein</fullName>
    </recommendedName>
</protein>
<dbReference type="AlphaFoldDB" id="M8A7G9"/>
<evidence type="ECO:0000256" key="1">
    <source>
        <dbReference type="SAM" id="MobiDB-lite"/>
    </source>
</evidence>
<dbReference type="SUPFAM" id="SSF57756">
    <property type="entry name" value="Retrovirus zinc finger-like domains"/>
    <property type="match status" value="1"/>
</dbReference>
<gene>
    <name evidence="3" type="ORF">TRIUR3_20920</name>
</gene>
<accession>M8A7G9</accession>
<feature type="domain" description="CCHC-type" evidence="2">
    <location>
        <begin position="76"/>
        <end position="92"/>
    </location>
</feature>
<reference evidence="3" key="1">
    <citation type="journal article" date="2013" name="Nature">
        <title>Draft genome of the wheat A-genome progenitor Triticum urartu.</title>
        <authorList>
            <person name="Ling H.Q."/>
            <person name="Zhao S."/>
            <person name="Liu D."/>
            <person name="Wang J."/>
            <person name="Sun H."/>
            <person name="Zhang C."/>
            <person name="Fan H."/>
            <person name="Li D."/>
            <person name="Dong L."/>
            <person name="Tao Y."/>
            <person name="Gao C."/>
            <person name="Wu H."/>
            <person name="Li Y."/>
            <person name="Cui Y."/>
            <person name="Guo X."/>
            <person name="Zheng S."/>
            <person name="Wang B."/>
            <person name="Yu K."/>
            <person name="Liang Q."/>
            <person name="Yang W."/>
            <person name="Lou X."/>
            <person name="Chen J."/>
            <person name="Feng M."/>
            <person name="Jian J."/>
            <person name="Zhang X."/>
            <person name="Luo G."/>
            <person name="Jiang Y."/>
            <person name="Liu J."/>
            <person name="Wang Z."/>
            <person name="Sha Y."/>
            <person name="Zhang B."/>
            <person name="Wu H."/>
            <person name="Tang D."/>
            <person name="Shen Q."/>
            <person name="Xue P."/>
            <person name="Zou S."/>
            <person name="Wang X."/>
            <person name="Liu X."/>
            <person name="Wang F."/>
            <person name="Yang Y."/>
            <person name="An X."/>
            <person name="Dong Z."/>
            <person name="Zhang K."/>
            <person name="Zhang X."/>
            <person name="Luo M.C."/>
            <person name="Dvorak J."/>
            <person name="Tong Y."/>
            <person name="Wang J."/>
            <person name="Yang H."/>
            <person name="Li Z."/>
            <person name="Wang D."/>
            <person name="Zhang A."/>
            <person name="Wang J."/>
        </authorList>
    </citation>
    <scope>NUCLEOTIDE SEQUENCE</scope>
</reference>
<organism evidence="3">
    <name type="scientific">Triticum urartu</name>
    <name type="common">Red wild einkorn</name>
    <name type="synonym">Crithodium urartu</name>
    <dbReference type="NCBI Taxonomy" id="4572"/>
    <lineage>
        <taxon>Eukaryota</taxon>
        <taxon>Viridiplantae</taxon>
        <taxon>Streptophyta</taxon>
        <taxon>Embryophyta</taxon>
        <taxon>Tracheophyta</taxon>
        <taxon>Spermatophyta</taxon>
        <taxon>Magnoliopsida</taxon>
        <taxon>Liliopsida</taxon>
        <taxon>Poales</taxon>
        <taxon>Poaceae</taxon>
        <taxon>BOP clade</taxon>
        <taxon>Pooideae</taxon>
        <taxon>Triticodae</taxon>
        <taxon>Triticeae</taxon>
        <taxon>Triticinae</taxon>
        <taxon>Triticum</taxon>
    </lineage>
</organism>
<dbReference type="OMA" id="EPLRCIR"/>
<dbReference type="SMART" id="SM00343">
    <property type="entry name" value="ZnF_C2HC"/>
    <property type="match status" value="2"/>
</dbReference>
<evidence type="ECO:0000313" key="3">
    <source>
        <dbReference type="EMBL" id="EMS56389.1"/>
    </source>
</evidence>
<feature type="region of interest" description="Disordered" evidence="1">
    <location>
        <begin position="110"/>
        <end position="131"/>
    </location>
</feature>
<feature type="compositionally biased region" description="Low complexity" evidence="1">
    <location>
        <begin position="1"/>
        <end position="16"/>
    </location>
</feature>
<feature type="region of interest" description="Disordered" evidence="1">
    <location>
        <begin position="1"/>
        <end position="61"/>
    </location>
</feature>
<name>M8A7G9_TRIUA</name>
<dbReference type="InterPro" id="IPR001878">
    <property type="entry name" value="Znf_CCHC"/>
</dbReference>
<dbReference type="GO" id="GO:0008270">
    <property type="term" value="F:zinc ion binding"/>
    <property type="evidence" value="ECO:0007669"/>
    <property type="project" value="InterPro"/>
</dbReference>
<dbReference type="EMBL" id="KD158728">
    <property type="protein sequence ID" value="EMS56389.1"/>
    <property type="molecule type" value="Genomic_DNA"/>
</dbReference>
<proteinExistence type="predicted"/>
<feature type="domain" description="CCHC-type" evidence="2">
    <location>
        <begin position="95"/>
        <end position="111"/>
    </location>
</feature>
<evidence type="ECO:0000259" key="2">
    <source>
        <dbReference type="SMART" id="SM00343"/>
    </source>
</evidence>
<dbReference type="GO" id="GO:0003676">
    <property type="term" value="F:nucleic acid binding"/>
    <property type="evidence" value="ECO:0007669"/>
    <property type="project" value="InterPro"/>
</dbReference>